<dbReference type="Gene3D" id="3.50.50.60">
    <property type="entry name" value="FAD/NAD(P)-binding domain"/>
    <property type="match status" value="1"/>
</dbReference>
<comment type="cofactor">
    <cofactor evidence="1">
        <name>FAD</name>
        <dbReference type="ChEBI" id="CHEBI:57692"/>
    </cofactor>
</comment>
<feature type="binding site" evidence="4">
    <location>
        <position position="273"/>
    </location>
    <ligand>
        <name>FAD</name>
        <dbReference type="ChEBI" id="CHEBI:57692"/>
    </ligand>
</feature>
<keyword evidence="5" id="KW-0732">Signal</keyword>
<protein>
    <submittedName>
        <fullName evidence="7">FAD-dependent oxidoreductase</fullName>
    </submittedName>
</protein>
<evidence type="ECO:0000256" key="4">
    <source>
        <dbReference type="PIRSR" id="PIRSR601613-1"/>
    </source>
</evidence>
<dbReference type="PROSITE" id="PS51318">
    <property type="entry name" value="TAT"/>
    <property type="match status" value="1"/>
</dbReference>
<evidence type="ECO:0000313" key="8">
    <source>
        <dbReference type="Proteomes" id="UP000325787"/>
    </source>
</evidence>
<dbReference type="OrthoDB" id="337830at2"/>
<reference evidence="8" key="1">
    <citation type="journal article" date="2021" name="Curr. Microbiol.">
        <title>Complete genome of nocamycin-producing strain Saccharothrix syringae NRRL B-16468 reveals the biosynthetic potential for secondary metabolites.</title>
        <authorList>
            <person name="Mo X."/>
            <person name="Yang S."/>
        </authorList>
    </citation>
    <scope>NUCLEOTIDE SEQUENCE [LARGE SCALE GENOMIC DNA]</scope>
    <source>
        <strain evidence="8">ATCC 51364 / DSM 43886 / JCM 6844 / KCTC 9398 / NBRC 14523 / NRRL B-16468 / INA 2240</strain>
    </source>
</reference>
<dbReference type="Gene3D" id="3.90.660.10">
    <property type="match status" value="1"/>
</dbReference>
<accession>A0A5Q0H3E7</accession>
<name>A0A5Q0H3E7_SACSY</name>
<feature type="chain" id="PRO_5038831343" evidence="5">
    <location>
        <begin position="32"/>
        <end position="477"/>
    </location>
</feature>
<comment type="similarity">
    <text evidence="2">Belongs to the flavin monoamine oxidase family.</text>
</comment>
<evidence type="ECO:0000256" key="2">
    <source>
        <dbReference type="ARBA" id="ARBA00005995"/>
    </source>
</evidence>
<evidence type="ECO:0000256" key="3">
    <source>
        <dbReference type="ARBA" id="ARBA00023002"/>
    </source>
</evidence>
<organism evidence="7 8">
    <name type="scientific">Saccharothrix syringae</name>
    <name type="common">Nocardiopsis syringae</name>
    <dbReference type="NCBI Taxonomy" id="103733"/>
    <lineage>
        <taxon>Bacteria</taxon>
        <taxon>Bacillati</taxon>
        <taxon>Actinomycetota</taxon>
        <taxon>Actinomycetes</taxon>
        <taxon>Pseudonocardiales</taxon>
        <taxon>Pseudonocardiaceae</taxon>
        <taxon>Saccharothrix</taxon>
    </lineage>
</organism>
<evidence type="ECO:0000256" key="5">
    <source>
        <dbReference type="SAM" id="SignalP"/>
    </source>
</evidence>
<dbReference type="PANTHER" id="PTHR43563">
    <property type="entry name" value="AMINE OXIDASE"/>
    <property type="match status" value="1"/>
</dbReference>
<dbReference type="KEGG" id="ssyi:EKG83_25515"/>
<gene>
    <name evidence="7" type="ORF">EKG83_25515</name>
</gene>
<dbReference type="Pfam" id="PF01593">
    <property type="entry name" value="Amino_oxidase"/>
    <property type="match status" value="1"/>
</dbReference>
<proteinExistence type="inferred from homology"/>
<evidence type="ECO:0000259" key="6">
    <source>
        <dbReference type="Pfam" id="PF01593"/>
    </source>
</evidence>
<feature type="binding site" evidence="4">
    <location>
        <begin position="80"/>
        <end position="81"/>
    </location>
    <ligand>
        <name>FAD</name>
        <dbReference type="ChEBI" id="CHEBI:57692"/>
    </ligand>
</feature>
<dbReference type="EMBL" id="CP034550">
    <property type="protein sequence ID" value="QFZ20330.1"/>
    <property type="molecule type" value="Genomic_DNA"/>
</dbReference>
<dbReference type="GO" id="GO:0016491">
    <property type="term" value="F:oxidoreductase activity"/>
    <property type="evidence" value="ECO:0007669"/>
    <property type="project" value="UniProtKB-KW"/>
</dbReference>
<dbReference type="InterPro" id="IPR036188">
    <property type="entry name" value="FAD/NAD-bd_sf"/>
</dbReference>
<feature type="signal peptide" evidence="5">
    <location>
        <begin position="1"/>
        <end position="31"/>
    </location>
</feature>
<dbReference type="Gene3D" id="1.10.405.10">
    <property type="entry name" value="Guanine Nucleotide Dissociation Inhibitor, domain 1"/>
    <property type="match status" value="1"/>
</dbReference>
<dbReference type="InterPro" id="IPR002937">
    <property type="entry name" value="Amino_oxidase"/>
</dbReference>
<dbReference type="SUPFAM" id="SSF51905">
    <property type="entry name" value="FAD/NAD(P)-binding domain"/>
    <property type="match status" value="1"/>
</dbReference>
<dbReference type="InterPro" id="IPR001613">
    <property type="entry name" value="Flavin_amine_oxidase"/>
</dbReference>
<sequence length="477" mass="50718">MNERVGAGAGFSRRRVLKGLAVGTLATAAGAALPPALAAAAEGGPAAYNNYDVIVVGGGFAGVTAARQLRRKGLSVLLLEARDRVGGRTWTSTFEGEQVEMGGTWIDPLQTNVWAETQNQGIGIVADAAPSRALFPTATGMGYFTVEEAFGGQGELLALFSEQAQALFPQPYSPLANSTALSSADLLTVRDRINQLTSLTTQQKRWLDAGVGPISGLSTRGAMTDFLHWWSLCNYDAATYHGINTYRPTTGMAGLINGMLSQNAPEVKLNSPVAGVTDTGSGVSVRLRSGSVYTARACVMAVPVNVWRTISFSPSLSSLRLRASQETIGVPTARKFWVHMRSSLGNTYVNAPESYSVNVMVPYKQTSQGYLMIGFSVDPNLNVSSITSVQSAIRQLVPDATVLSLKSANWGSEQYALGGWSFRRPRQLTELLSAIQQPQGRITFATSDIASGWSGYVDGAMESGMRAALQTQTILGV</sequence>
<evidence type="ECO:0000256" key="1">
    <source>
        <dbReference type="ARBA" id="ARBA00001974"/>
    </source>
</evidence>
<dbReference type="AlphaFoldDB" id="A0A5Q0H3E7"/>
<dbReference type="Proteomes" id="UP000325787">
    <property type="component" value="Chromosome"/>
</dbReference>
<dbReference type="PANTHER" id="PTHR43563:SF1">
    <property type="entry name" value="AMINE OXIDASE [FLAVIN-CONTAINING] B"/>
    <property type="match status" value="1"/>
</dbReference>
<evidence type="ECO:0000313" key="7">
    <source>
        <dbReference type="EMBL" id="QFZ20330.1"/>
    </source>
</evidence>
<dbReference type="RefSeq" id="WP_033434773.1">
    <property type="nucleotide sequence ID" value="NZ_CP034550.1"/>
</dbReference>
<dbReference type="InterPro" id="IPR006311">
    <property type="entry name" value="TAT_signal"/>
</dbReference>
<feature type="domain" description="Amine oxidase" evidence="6">
    <location>
        <begin position="60"/>
        <end position="468"/>
    </location>
</feature>
<keyword evidence="8" id="KW-1185">Reference proteome</keyword>
<keyword evidence="3" id="KW-0560">Oxidoreductase</keyword>
<dbReference type="InterPro" id="IPR050703">
    <property type="entry name" value="Flavin_MAO"/>
</dbReference>
<dbReference type="PRINTS" id="PR00757">
    <property type="entry name" value="AMINEOXDASEF"/>
</dbReference>